<dbReference type="SUPFAM" id="SSF55424">
    <property type="entry name" value="FAD/NAD-linked reductases, dimerisation (C-terminal) domain"/>
    <property type="match status" value="1"/>
</dbReference>
<sequence>MQHCIVIGGSHAAVQLAFSLRQEGWNGNITIISSDENFPYHRPPLSKIVLSSESSVPNIPIRATEFYEKNNINLLLGKQVLRIDREKSNVTLNSGEEINYTKLALTTGAYARKISIPGHNLKGVCYLRDLRDALEIRESMAPNKSAVIIGGGYIGLEAAASMRKRGMNVTILEAMPRVLARITSPEVSAFYTRIHEEEGVTIITNASATAIEGADCVTGVRLDDGRIFKADIILIGIGVLPATELACAAGLDINDGIMVDEFCRTNDHNIVAAGDCANQFHPIYGHRVRLESIQNANDQAKIAAKTLCGKLETYSALPWFWSDQYDLKLQIAGLAQGFDNVILRGDPNTGRCFIAFYFKGSTLLSADCINSPKEFMAIKRLLVDKKTANPTMLSDQSINLVDSFID</sequence>
<accession>A0A127MA59</accession>
<gene>
    <name evidence="7" type="ORF">AZF00_17890</name>
</gene>
<dbReference type="Gene3D" id="3.50.50.60">
    <property type="entry name" value="FAD/NAD(P)-binding domain"/>
    <property type="match status" value="2"/>
</dbReference>
<protein>
    <submittedName>
        <fullName evidence="7">Pyridine nucleotide-disulfide oxidoreductase</fullName>
    </submittedName>
</protein>
<dbReference type="PANTHER" id="PTHR43557">
    <property type="entry name" value="APOPTOSIS-INDUCING FACTOR 1"/>
    <property type="match status" value="1"/>
</dbReference>
<dbReference type="PANTHER" id="PTHR43557:SF2">
    <property type="entry name" value="RIESKE DOMAIN-CONTAINING PROTEIN-RELATED"/>
    <property type="match status" value="1"/>
</dbReference>
<dbReference type="PRINTS" id="PR00368">
    <property type="entry name" value="FADPNR"/>
</dbReference>
<dbReference type="Proteomes" id="UP000074119">
    <property type="component" value="Chromosome"/>
</dbReference>
<reference evidence="7 8" key="1">
    <citation type="submission" date="2015-12" db="EMBL/GenBank/DDBJ databases">
        <authorList>
            <person name="Shamseldin A."/>
            <person name="Moawad H."/>
            <person name="Abd El-Rahim W.M."/>
            <person name="Sadowsky M.J."/>
        </authorList>
    </citation>
    <scope>NUCLEOTIDE SEQUENCE [LARGE SCALE GENOMIC DNA]</scope>
    <source>
        <strain evidence="7 8">SM2</strain>
    </source>
</reference>
<dbReference type="Gene3D" id="3.30.390.30">
    <property type="match status" value="1"/>
</dbReference>
<evidence type="ECO:0000313" key="7">
    <source>
        <dbReference type="EMBL" id="AMO70058.1"/>
    </source>
</evidence>
<organism evidence="7 8">
    <name type="scientific">Zhongshania aliphaticivorans</name>
    <dbReference type="NCBI Taxonomy" id="1470434"/>
    <lineage>
        <taxon>Bacteria</taxon>
        <taxon>Pseudomonadati</taxon>
        <taxon>Pseudomonadota</taxon>
        <taxon>Gammaproteobacteria</taxon>
        <taxon>Cellvibrionales</taxon>
        <taxon>Spongiibacteraceae</taxon>
        <taxon>Zhongshania</taxon>
    </lineage>
</organism>
<evidence type="ECO:0000256" key="1">
    <source>
        <dbReference type="ARBA" id="ARBA00001974"/>
    </source>
</evidence>
<dbReference type="GO" id="GO:0005737">
    <property type="term" value="C:cytoplasm"/>
    <property type="evidence" value="ECO:0007669"/>
    <property type="project" value="TreeGrafter"/>
</dbReference>
<dbReference type="STRING" id="1470434.AZF00_17890"/>
<keyword evidence="4" id="KW-0560">Oxidoreductase</keyword>
<comment type="cofactor">
    <cofactor evidence="1">
        <name>FAD</name>
        <dbReference type="ChEBI" id="CHEBI:57692"/>
    </cofactor>
</comment>
<dbReference type="InterPro" id="IPR050446">
    <property type="entry name" value="FAD-oxidoreductase/Apoptosis"/>
</dbReference>
<dbReference type="InterPro" id="IPR028202">
    <property type="entry name" value="Reductase_C"/>
</dbReference>
<dbReference type="PRINTS" id="PR00411">
    <property type="entry name" value="PNDRDTASEI"/>
</dbReference>
<evidence type="ECO:0000256" key="3">
    <source>
        <dbReference type="ARBA" id="ARBA00022827"/>
    </source>
</evidence>
<dbReference type="InterPro" id="IPR016156">
    <property type="entry name" value="FAD/NAD-linked_Rdtase_dimer_sf"/>
</dbReference>
<evidence type="ECO:0000256" key="4">
    <source>
        <dbReference type="ARBA" id="ARBA00023002"/>
    </source>
</evidence>
<dbReference type="InterPro" id="IPR023753">
    <property type="entry name" value="FAD/NAD-binding_dom"/>
</dbReference>
<keyword evidence="2" id="KW-0285">Flavoprotein</keyword>
<proteinExistence type="predicted"/>
<evidence type="ECO:0000259" key="5">
    <source>
        <dbReference type="Pfam" id="PF07992"/>
    </source>
</evidence>
<evidence type="ECO:0000313" key="8">
    <source>
        <dbReference type="Proteomes" id="UP000074119"/>
    </source>
</evidence>
<evidence type="ECO:0000256" key="2">
    <source>
        <dbReference type="ARBA" id="ARBA00022630"/>
    </source>
</evidence>
<dbReference type="RefSeq" id="WP_008252809.1">
    <property type="nucleotide sequence ID" value="NZ_CP014544.1"/>
</dbReference>
<evidence type="ECO:0000259" key="6">
    <source>
        <dbReference type="Pfam" id="PF14759"/>
    </source>
</evidence>
<dbReference type="AlphaFoldDB" id="A0A127MA59"/>
<keyword evidence="3" id="KW-0274">FAD</keyword>
<feature type="domain" description="FAD/NAD(P)-binding" evidence="5">
    <location>
        <begin position="3"/>
        <end position="300"/>
    </location>
</feature>
<dbReference type="InterPro" id="IPR036188">
    <property type="entry name" value="FAD/NAD-bd_sf"/>
</dbReference>
<dbReference type="GO" id="GO:0016651">
    <property type="term" value="F:oxidoreductase activity, acting on NAD(P)H"/>
    <property type="evidence" value="ECO:0007669"/>
    <property type="project" value="TreeGrafter"/>
</dbReference>
<feature type="domain" description="Reductase C-terminal" evidence="6">
    <location>
        <begin position="319"/>
        <end position="400"/>
    </location>
</feature>
<dbReference type="KEGG" id="zal:AZF00_17890"/>
<dbReference type="Pfam" id="PF14759">
    <property type="entry name" value="Reductase_C"/>
    <property type="match status" value="1"/>
</dbReference>
<dbReference type="Pfam" id="PF07992">
    <property type="entry name" value="Pyr_redox_2"/>
    <property type="match status" value="1"/>
</dbReference>
<dbReference type="SUPFAM" id="SSF51905">
    <property type="entry name" value="FAD/NAD(P)-binding domain"/>
    <property type="match status" value="2"/>
</dbReference>
<dbReference type="EMBL" id="CP014544">
    <property type="protein sequence ID" value="AMO70058.1"/>
    <property type="molecule type" value="Genomic_DNA"/>
</dbReference>
<name>A0A127MA59_9GAMM</name>